<dbReference type="InterPro" id="IPR051081">
    <property type="entry name" value="HTH_MetalResp_TranReg"/>
</dbReference>
<dbReference type="InterPro" id="IPR001845">
    <property type="entry name" value="HTH_ArsR_DNA-bd_dom"/>
</dbReference>
<protein>
    <submittedName>
        <fullName evidence="5">Metalloregulator ArsR/SmtB family transcription factor</fullName>
    </submittedName>
</protein>
<name>A0A7K1FGL5_9ACTN</name>
<dbReference type="PANTHER" id="PTHR33154">
    <property type="entry name" value="TRANSCRIPTIONAL REGULATOR, ARSR FAMILY"/>
    <property type="match status" value="1"/>
</dbReference>
<dbReference type="SUPFAM" id="SSF46785">
    <property type="entry name" value="Winged helix' DNA-binding domain"/>
    <property type="match status" value="1"/>
</dbReference>
<evidence type="ECO:0000259" key="4">
    <source>
        <dbReference type="PROSITE" id="PS50987"/>
    </source>
</evidence>
<gene>
    <name evidence="5" type="ORF">GIS00_04730</name>
</gene>
<dbReference type="PANTHER" id="PTHR33154:SF33">
    <property type="entry name" value="TRANSCRIPTIONAL REPRESSOR SDPR"/>
    <property type="match status" value="1"/>
</dbReference>
<evidence type="ECO:0000256" key="2">
    <source>
        <dbReference type="ARBA" id="ARBA00023125"/>
    </source>
</evidence>
<dbReference type="InterPro" id="IPR036388">
    <property type="entry name" value="WH-like_DNA-bd_sf"/>
</dbReference>
<reference evidence="5 6" key="1">
    <citation type="submission" date="2019-11" db="EMBL/GenBank/DDBJ databases">
        <authorList>
            <person name="Jiang L.-Q."/>
        </authorList>
    </citation>
    <scope>NUCLEOTIDE SEQUENCE [LARGE SCALE GENOMIC DNA]</scope>
    <source>
        <strain evidence="5 6">YIM 132087</strain>
    </source>
</reference>
<dbReference type="Gene3D" id="1.10.10.10">
    <property type="entry name" value="Winged helix-like DNA-binding domain superfamily/Winged helix DNA-binding domain"/>
    <property type="match status" value="1"/>
</dbReference>
<dbReference type="Proteomes" id="UP000460221">
    <property type="component" value="Unassembled WGS sequence"/>
</dbReference>
<dbReference type="Pfam" id="PF01022">
    <property type="entry name" value="HTH_5"/>
    <property type="match status" value="1"/>
</dbReference>
<comment type="caution">
    <text evidence="5">The sequence shown here is derived from an EMBL/GenBank/DDBJ whole genome shotgun (WGS) entry which is preliminary data.</text>
</comment>
<organism evidence="5 6">
    <name type="scientific">Nakamurella alba</name>
    <dbReference type="NCBI Taxonomy" id="2665158"/>
    <lineage>
        <taxon>Bacteria</taxon>
        <taxon>Bacillati</taxon>
        <taxon>Actinomycetota</taxon>
        <taxon>Actinomycetes</taxon>
        <taxon>Nakamurellales</taxon>
        <taxon>Nakamurellaceae</taxon>
        <taxon>Nakamurella</taxon>
    </lineage>
</organism>
<evidence type="ECO:0000256" key="3">
    <source>
        <dbReference type="ARBA" id="ARBA00023163"/>
    </source>
</evidence>
<dbReference type="InterPro" id="IPR036390">
    <property type="entry name" value="WH_DNA-bd_sf"/>
</dbReference>
<dbReference type="AlphaFoldDB" id="A0A7K1FGL5"/>
<dbReference type="EMBL" id="WLYK01000001">
    <property type="protein sequence ID" value="MTD13252.1"/>
    <property type="molecule type" value="Genomic_DNA"/>
</dbReference>
<evidence type="ECO:0000313" key="5">
    <source>
        <dbReference type="EMBL" id="MTD13252.1"/>
    </source>
</evidence>
<evidence type="ECO:0000313" key="6">
    <source>
        <dbReference type="Proteomes" id="UP000460221"/>
    </source>
</evidence>
<sequence length="111" mass="12011">MSDAAAVLDALGHPSRRLILESLRGGPLPVGVLAERLPISRPAVSQHLRVLREADLVQETVVGTRHEYRLDARGLQRVREWADSLWGDTLAAFADLAASEARGGPVPEEPS</sequence>
<keyword evidence="1" id="KW-0805">Transcription regulation</keyword>
<dbReference type="PRINTS" id="PR00778">
    <property type="entry name" value="HTHARSR"/>
</dbReference>
<dbReference type="GO" id="GO:0003677">
    <property type="term" value="F:DNA binding"/>
    <property type="evidence" value="ECO:0007669"/>
    <property type="project" value="UniProtKB-KW"/>
</dbReference>
<accession>A0A7K1FGL5</accession>
<feature type="domain" description="HTH arsR-type" evidence="4">
    <location>
        <begin position="1"/>
        <end position="90"/>
    </location>
</feature>
<evidence type="ECO:0000256" key="1">
    <source>
        <dbReference type="ARBA" id="ARBA00023015"/>
    </source>
</evidence>
<dbReference type="GO" id="GO:0003700">
    <property type="term" value="F:DNA-binding transcription factor activity"/>
    <property type="evidence" value="ECO:0007669"/>
    <property type="project" value="InterPro"/>
</dbReference>
<dbReference type="NCBIfam" id="NF033788">
    <property type="entry name" value="HTH_metalloreg"/>
    <property type="match status" value="1"/>
</dbReference>
<keyword evidence="3" id="KW-0804">Transcription</keyword>
<keyword evidence="6" id="KW-1185">Reference proteome</keyword>
<proteinExistence type="predicted"/>
<dbReference type="RefSeq" id="WP_322097507.1">
    <property type="nucleotide sequence ID" value="NZ_WLYK01000001.1"/>
</dbReference>
<dbReference type="PROSITE" id="PS50987">
    <property type="entry name" value="HTH_ARSR_2"/>
    <property type="match status" value="1"/>
</dbReference>
<dbReference type="CDD" id="cd00090">
    <property type="entry name" value="HTH_ARSR"/>
    <property type="match status" value="1"/>
</dbReference>
<dbReference type="InterPro" id="IPR011991">
    <property type="entry name" value="ArsR-like_HTH"/>
</dbReference>
<keyword evidence="2" id="KW-0238">DNA-binding</keyword>
<dbReference type="SMART" id="SM00418">
    <property type="entry name" value="HTH_ARSR"/>
    <property type="match status" value="1"/>
</dbReference>